<sequence>MNKSRLPLLIAVVVAVIAIAVGIVVIRKGNEPAAAVTQLNCLGGSEKSALMADSEIQGILRDKYSLDVKFEKRGSYDLVQIPADTLRSQRIDCLWPSSASALSVFESAHNTGDFPGYRAESVLESPEVIYAGTAATEALVRTGIVIQRDNAYYIVDFKRLLLDYVLPKQKWDALGAQNPAGPIRISSTDPKSSNSGFALSQLELTVVASSDLYQPPTVAEAKAGLRTVRGLYDAQGLQSASSDGGFREWLIQGASTLFAGYENQILQQLTAYQDNPSATTDLTTRVRMLYPEPTLFNSNPVLTLTQASQPLIAALQDPQIQQIAWKRYGFRSATQLGSANAADFPQIPLATQPRTTTPPKADVTLLLLACLQDEKTCG</sequence>
<reference evidence="1 2" key="1">
    <citation type="submission" date="2020-07" db="EMBL/GenBank/DDBJ databases">
        <authorList>
            <person name="Zhuang K."/>
            <person name="Ran Y."/>
        </authorList>
    </citation>
    <scope>NUCLEOTIDE SEQUENCE [LARGE SCALE GENOMIC DNA]</scope>
    <source>
        <strain evidence="1 2">WCH-YHL-001</strain>
    </source>
</reference>
<dbReference type="AlphaFoldDB" id="A0A7D6ZGR5"/>
<gene>
    <name evidence="1" type="ORF">H0264_33220</name>
</gene>
<accession>A0A7D6ZGR5</accession>
<dbReference type="EMBL" id="CP059399">
    <property type="protein sequence ID" value="QLY30007.1"/>
    <property type="molecule type" value="Genomic_DNA"/>
</dbReference>
<protein>
    <recommendedName>
        <fullName evidence="3">Extracellular solute-binding protein</fullName>
    </recommendedName>
</protein>
<keyword evidence="2" id="KW-1185">Reference proteome</keyword>
<dbReference type="Proteomes" id="UP000515512">
    <property type="component" value="Chromosome"/>
</dbReference>
<evidence type="ECO:0000313" key="1">
    <source>
        <dbReference type="EMBL" id="QLY30007.1"/>
    </source>
</evidence>
<dbReference type="KEGG" id="nhu:H0264_33220"/>
<evidence type="ECO:0008006" key="3">
    <source>
        <dbReference type="Google" id="ProtNLM"/>
    </source>
</evidence>
<evidence type="ECO:0000313" key="2">
    <source>
        <dbReference type="Proteomes" id="UP000515512"/>
    </source>
</evidence>
<name>A0A7D6ZGR5_9NOCA</name>
<dbReference type="SUPFAM" id="SSF53850">
    <property type="entry name" value="Periplasmic binding protein-like II"/>
    <property type="match status" value="1"/>
</dbReference>
<proteinExistence type="predicted"/>
<dbReference type="RefSeq" id="WP_181581206.1">
    <property type="nucleotide sequence ID" value="NZ_CP059399.1"/>
</dbReference>
<organism evidence="1 2">
    <name type="scientific">Nocardia huaxiensis</name>
    <dbReference type="NCBI Taxonomy" id="2755382"/>
    <lineage>
        <taxon>Bacteria</taxon>
        <taxon>Bacillati</taxon>
        <taxon>Actinomycetota</taxon>
        <taxon>Actinomycetes</taxon>
        <taxon>Mycobacteriales</taxon>
        <taxon>Nocardiaceae</taxon>
        <taxon>Nocardia</taxon>
    </lineage>
</organism>